<evidence type="ECO:0000256" key="5">
    <source>
        <dbReference type="ARBA" id="ARBA00022679"/>
    </source>
</evidence>
<evidence type="ECO:0000256" key="6">
    <source>
        <dbReference type="ARBA" id="ARBA00022741"/>
    </source>
</evidence>
<keyword evidence="7" id="KW-0418">Kinase</keyword>
<sequence>MVPEHRPHLALVGGMGTGKTSVGALVAARARRRHIDLDRWVQADTGRSIGVLFAERGEEGFRDAEQDSLERALGLSEPIVLSTGGGVLGRPVNREALASRSHVVWLRATPETAAERVGDGRGRPLLEDDSPVDVLRRLAGERAPLYEEAADLAIDTDGRSPDDVADEVGAFLERLLGAVS</sequence>
<name>A0A381RHQ4_9ZZZZ</name>
<evidence type="ECO:0000256" key="9">
    <source>
        <dbReference type="ARBA" id="ARBA00023141"/>
    </source>
</evidence>
<dbReference type="GO" id="GO:0004765">
    <property type="term" value="F:shikimate kinase activity"/>
    <property type="evidence" value="ECO:0007669"/>
    <property type="project" value="UniProtKB-EC"/>
</dbReference>
<comment type="catalytic activity">
    <reaction evidence="10">
        <text>shikimate + ATP = 3-phosphoshikimate + ADP + H(+)</text>
        <dbReference type="Rhea" id="RHEA:13121"/>
        <dbReference type="ChEBI" id="CHEBI:15378"/>
        <dbReference type="ChEBI" id="CHEBI:30616"/>
        <dbReference type="ChEBI" id="CHEBI:36208"/>
        <dbReference type="ChEBI" id="CHEBI:145989"/>
        <dbReference type="ChEBI" id="CHEBI:456216"/>
        <dbReference type="EC" id="2.7.1.71"/>
    </reaction>
</comment>
<evidence type="ECO:0000256" key="7">
    <source>
        <dbReference type="ARBA" id="ARBA00022777"/>
    </source>
</evidence>
<dbReference type="PROSITE" id="PS01128">
    <property type="entry name" value="SHIKIMATE_KINASE"/>
    <property type="match status" value="1"/>
</dbReference>
<evidence type="ECO:0000256" key="10">
    <source>
        <dbReference type="ARBA" id="ARBA00048567"/>
    </source>
</evidence>
<dbReference type="GO" id="GO:0008652">
    <property type="term" value="P:amino acid biosynthetic process"/>
    <property type="evidence" value="ECO:0007669"/>
    <property type="project" value="UniProtKB-KW"/>
</dbReference>
<dbReference type="GO" id="GO:0005524">
    <property type="term" value="F:ATP binding"/>
    <property type="evidence" value="ECO:0007669"/>
    <property type="project" value="UniProtKB-KW"/>
</dbReference>
<dbReference type="AlphaFoldDB" id="A0A381RHQ4"/>
<dbReference type="GO" id="GO:0009423">
    <property type="term" value="P:chorismate biosynthetic process"/>
    <property type="evidence" value="ECO:0007669"/>
    <property type="project" value="UniProtKB-UniPathway"/>
</dbReference>
<evidence type="ECO:0000256" key="1">
    <source>
        <dbReference type="ARBA" id="ARBA00004842"/>
    </source>
</evidence>
<dbReference type="EC" id="2.7.1.71" evidence="3"/>
<dbReference type="InterPro" id="IPR031322">
    <property type="entry name" value="Shikimate/glucono_kinase"/>
</dbReference>
<evidence type="ECO:0000256" key="3">
    <source>
        <dbReference type="ARBA" id="ARBA00012154"/>
    </source>
</evidence>
<dbReference type="HAMAP" id="MF_00109">
    <property type="entry name" value="Shikimate_kinase"/>
    <property type="match status" value="1"/>
</dbReference>
<proteinExistence type="inferred from homology"/>
<dbReference type="PANTHER" id="PTHR21087:SF16">
    <property type="entry name" value="SHIKIMATE KINASE 1, CHLOROPLASTIC"/>
    <property type="match status" value="1"/>
</dbReference>
<comment type="pathway">
    <text evidence="1">Metabolic intermediate biosynthesis; chorismate biosynthesis; chorismate from D-erythrose 4-phosphate and phosphoenolpyruvate: step 5/7.</text>
</comment>
<reference evidence="11" key="1">
    <citation type="submission" date="2018-05" db="EMBL/GenBank/DDBJ databases">
        <authorList>
            <person name="Lanie J.A."/>
            <person name="Ng W.-L."/>
            <person name="Kazmierczak K.M."/>
            <person name="Andrzejewski T.M."/>
            <person name="Davidsen T.M."/>
            <person name="Wayne K.J."/>
            <person name="Tettelin H."/>
            <person name="Glass J.I."/>
            <person name="Rusch D."/>
            <person name="Podicherti R."/>
            <person name="Tsui H.-C.T."/>
            <person name="Winkler M.E."/>
        </authorList>
    </citation>
    <scope>NUCLEOTIDE SEQUENCE</scope>
</reference>
<dbReference type="PRINTS" id="PR01100">
    <property type="entry name" value="SHIKIMTKNASE"/>
</dbReference>
<keyword evidence="9" id="KW-0057">Aromatic amino acid biosynthesis</keyword>
<evidence type="ECO:0000256" key="2">
    <source>
        <dbReference type="ARBA" id="ARBA00006997"/>
    </source>
</evidence>
<organism evidence="11">
    <name type="scientific">marine metagenome</name>
    <dbReference type="NCBI Taxonomy" id="408172"/>
    <lineage>
        <taxon>unclassified sequences</taxon>
        <taxon>metagenomes</taxon>
        <taxon>ecological metagenomes</taxon>
    </lineage>
</organism>
<dbReference type="InterPro" id="IPR023000">
    <property type="entry name" value="Shikimate_kinase_CS"/>
</dbReference>
<keyword evidence="4" id="KW-0028">Amino-acid biosynthesis</keyword>
<evidence type="ECO:0000256" key="8">
    <source>
        <dbReference type="ARBA" id="ARBA00022840"/>
    </source>
</evidence>
<dbReference type="CDD" id="cd00464">
    <property type="entry name" value="SK"/>
    <property type="match status" value="1"/>
</dbReference>
<gene>
    <name evidence="11" type="ORF">METZ01_LOCUS44196</name>
</gene>
<evidence type="ECO:0000256" key="4">
    <source>
        <dbReference type="ARBA" id="ARBA00022605"/>
    </source>
</evidence>
<dbReference type="Gene3D" id="3.40.50.300">
    <property type="entry name" value="P-loop containing nucleotide triphosphate hydrolases"/>
    <property type="match status" value="1"/>
</dbReference>
<dbReference type="InterPro" id="IPR000623">
    <property type="entry name" value="Shikimate_kinase/TSH1"/>
</dbReference>
<dbReference type="UniPathway" id="UPA00053">
    <property type="reaction ID" value="UER00088"/>
</dbReference>
<dbReference type="PANTHER" id="PTHR21087">
    <property type="entry name" value="SHIKIMATE KINASE"/>
    <property type="match status" value="1"/>
</dbReference>
<keyword evidence="6" id="KW-0547">Nucleotide-binding</keyword>
<keyword evidence="5" id="KW-0808">Transferase</keyword>
<accession>A0A381RHQ4</accession>
<dbReference type="InterPro" id="IPR027417">
    <property type="entry name" value="P-loop_NTPase"/>
</dbReference>
<dbReference type="GO" id="GO:0009073">
    <property type="term" value="P:aromatic amino acid family biosynthetic process"/>
    <property type="evidence" value="ECO:0007669"/>
    <property type="project" value="UniProtKB-KW"/>
</dbReference>
<dbReference type="Pfam" id="PF01202">
    <property type="entry name" value="SKI"/>
    <property type="match status" value="1"/>
</dbReference>
<comment type="similarity">
    <text evidence="2">Belongs to the shikimate kinase family.</text>
</comment>
<dbReference type="GO" id="GO:0005829">
    <property type="term" value="C:cytosol"/>
    <property type="evidence" value="ECO:0007669"/>
    <property type="project" value="TreeGrafter"/>
</dbReference>
<evidence type="ECO:0000313" key="11">
    <source>
        <dbReference type="EMBL" id="SUZ91342.1"/>
    </source>
</evidence>
<keyword evidence="8" id="KW-0067">ATP-binding</keyword>
<dbReference type="SUPFAM" id="SSF52540">
    <property type="entry name" value="P-loop containing nucleoside triphosphate hydrolases"/>
    <property type="match status" value="1"/>
</dbReference>
<dbReference type="EMBL" id="UINC01001967">
    <property type="protein sequence ID" value="SUZ91342.1"/>
    <property type="molecule type" value="Genomic_DNA"/>
</dbReference>
<protein>
    <recommendedName>
        <fullName evidence="3">shikimate kinase</fullName>
        <ecNumber evidence="3">2.7.1.71</ecNumber>
    </recommendedName>
</protein>